<evidence type="ECO:0000256" key="3">
    <source>
        <dbReference type="ARBA" id="ARBA00017307"/>
    </source>
</evidence>
<evidence type="ECO:0000313" key="9">
    <source>
        <dbReference type="EMBL" id="KAJ1921379.1"/>
    </source>
</evidence>
<evidence type="ECO:0000256" key="7">
    <source>
        <dbReference type="SAM" id="MobiDB-lite"/>
    </source>
</evidence>
<feature type="compositionally biased region" description="Basic and acidic residues" evidence="7">
    <location>
        <begin position="223"/>
        <end position="232"/>
    </location>
</feature>
<sequence length="386" mass="41889">MQELFAHAQSFGELATRTRPNLNDVGKVLDLFGVSTGSLEEYLHKEVELFSTAERRSSIYKIHKRIRKSKEEATKAATISSPPGEADCLKLIKSMLAYRKETHDLLSNANKAGESDSEFEQVEEQTTGDNNDGVLTSAAVDSTGMDIDGNENNAIVSHPKSPASSGLSRNESAISLATNTKPATEPTQQKGVNVSKKDSEKEAEEPSDSAQENEDDILISPKVPDHIPEHLPELPSSHTYRQTPVFPKRSTDTFLIRKQKTEQGRQAEENLQKLVLISRSNLSLSKSIGVNNVSDSKAQESTQKRSSTASSEEDTAPNGGRDKKSPQKAIDRLTMMFPPANYQKASNRQKFGYIDAAKIVGGGNDGVATNVLTSKAQSATTPAAST</sequence>
<keyword evidence="10" id="KW-1185">Reference proteome</keyword>
<comment type="subcellular location">
    <subcellularLocation>
        <location evidence="1">Nucleus</location>
    </subcellularLocation>
</comment>
<dbReference type="Gene3D" id="1.10.20.10">
    <property type="entry name" value="Histone, subunit A"/>
    <property type="match status" value="1"/>
</dbReference>
<keyword evidence="4" id="KW-0805">Transcription regulation</keyword>
<feature type="compositionally biased region" description="Acidic residues" evidence="7">
    <location>
        <begin position="201"/>
        <end position="217"/>
    </location>
</feature>
<feature type="domain" description="Transcription factor TFIID subunit 8 C-terminal" evidence="8">
    <location>
        <begin position="226"/>
        <end position="274"/>
    </location>
</feature>
<evidence type="ECO:0000256" key="6">
    <source>
        <dbReference type="ARBA" id="ARBA00023242"/>
    </source>
</evidence>
<feature type="compositionally biased region" description="Basic and acidic residues" evidence="7">
    <location>
        <begin position="320"/>
        <end position="331"/>
    </location>
</feature>
<comment type="caution">
    <text evidence="9">The sequence shown here is derived from an EMBL/GenBank/DDBJ whole genome shotgun (WGS) entry which is preliminary data.</text>
</comment>
<reference evidence="9" key="1">
    <citation type="submission" date="2022-07" db="EMBL/GenBank/DDBJ databases">
        <title>Phylogenomic reconstructions and comparative analyses of Kickxellomycotina fungi.</title>
        <authorList>
            <person name="Reynolds N.K."/>
            <person name="Stajich J.E."/>
            <person name="Barry K."/>
            <person name="Grigoriev I.V."/>
            <person name="Crous P."/>
            <person name="Smith M.E."/>
        </authorList>
    </citation>
    <scope>NUCLEOTIDE SEQUENCE</scope>
    <source>
        <strain evidence="9">NBRC 100468</strain>
    </source>
</reference>
<dbReference type="InterPro" id="IPR009072">
    <property type="entry name" value="Histone-fold"/>
</dbReference>
<organism evidence="9 10">
    <name type="scientific">Mycoemilia scoparia</name>
    <dbReference type="NCBI Taxonomy" id="417184"/>
    <lineage>
        <taxon>Eukaryota</taxon>
        <taxon>Fungi</taxon>
        <taxon>Fungi incertae sedis</taxon>
        <taxon>Zoopagomycota</taxon>
        <taxon>Kickxellomycotina</taxon>
        <taxon>Kickxellomycetes</taxon>
        <taxon>Kickxellales</taxon>
        <taxon>Kickxellaceae</taxon>
        <taxon>Mycoemilia</taxon>
    </lineage>
</organism>
<proteinExistence type="inferred from homology"/>
<protein>
    <recommendedName>
        <fullName evidence="3">Transcription initiation factor TFIID subunit 8</fullName>
    </recommendedName>
</protein>
<evidence type="ECO:0000256" key="4">
    <source>
        <dbReference type="ARBA" id="ARBA00023015"/>
    </source>
</evidence>
<accession>A0A9W8ABD3</accession>
<evidence type="ECO:0000259" key="8">
    <source>
        <dbReference type="Pfam" id="PF10406"/>
    </source>
</evidence>
<dbReference type="InterPro" id="IPR037818">
    <property type="entry name" value="TAF8"/>
</dbReference>
<dbReference type="AlphaFoldDB" id="A0A9W8ABD3"/>
<dbReference type="GO" id="GO:0046982">
    <property type="term" value="F:protein heterodimerization activity"/>
    <property type="evidence" value="ECO:0007669"/>
    <property type="project" value="InterPro"/>
</dbReference>
<evidence type="ECO:0000256" key="5">
    <source>
        <dbReference type="ARBA" id="ARBA00023163"/>
    </source>
</evidence>
<feature type="compositionally biased region" description="Polar residues" evidence="7">
    <location>
        <begin position="124"/>
        <end position="134"/>
    </location>
</feature>
<evidence type="ECO:0000313" key="10">
    <source>
        <dbReference type="Proteomes" id="UP001150538"/>
    </source>
</evidence>
<comment type="similarity">
    <text evidence="2">Belongs to the TAF8 family.</text>
</comment>
<gene>
    <name evidence="9" type="ORF">H4219_000696</name>
</gene>
<dbReference type="EMBL" id="JANBPU010000005">
    <property type="protein sequence ID" value="KAJ1921379.1"/>
    <property type="molecule type" value="Genomic_DNA"/>
</dbReference>
<dbReference type="PANTHER" id="PTHR46469:SF1">
    <property type="entry name" value="TRANSCRIPTION INITIATION FACTOR TFIID SUBUNIT 8"/>
    <property type="match status" value="1"/>
</dbReference>
<dbReference type="Pfam" id="PF10406">
    <property type="entry name" value="TAF8_C"/>
    <property type="match status" value="1"/>
</dbReference>
<feature type="compositionally biased region" description="Polar residues" evidence="7">
    <location>
        <begin position="286"/>
        <end position="310"/>
    </location>
</feature>
<name>A0A9W8ABD3_9FUNG</name>
<feature type="region of interest" description="Disordered" evidence="7">
    <location>
        <begin position="110"/>
        <end position="251"/>
    </location>
</feature>
<keyword evidence="6" id="KW-0539">Nucleus</keyword>
<dbReference type="Proteomes" id="UP001150538">
    <property type="component" value="Unassembled WGS sequence"/>
</dbReference>
<dbReference type="GO" id="GO:0006367">
    <property type="term" value="P:transcription initiation at RNA polymerase II promoter"/>
    <property type="evidence" value="ECO:0007669"/>
    <property type="project" value="TreeGrafter"/>
</dbReference>
<evidence type="ECO:0000256" key="1">
    <source>
        <dbReference type="ARBA" id="ARBA00004123"/>
    </source>
</evidence>
<evidence type="ECO:0000256" key="2">
    <source>
        <dbReference type="ARBA" id="ARBA00008767"/>
    </source>
</evidence>
<dbReference type="OrthoDB" id="2193813at2759"/>
<dbReference type="InterPro" id="IPR019473">
    <property type="entry name" value="TFIID_su8_C"/>
</dbReference>
<dbReference type="PANTHER" id="PTHR46469">
    <property type="entry name" value="TRANSCRIPTION INITIATION FACTOR TFIID SUBUNIT 8"/>
    <property type="match status" value="1"/>
</dbReference>
<dbReference type="CDD" id="cd08049">
    <property type="entry name" value="TAF8"/>
    <property type="match status" value="1"/>
</dbReference>
<feature type="region of interest" description="Disordered" evidence="7">
    <location>
        <begin position="286"/>
        <end position="331"/>
    </location>
</feature>
<feature type="compositionally biased region" description="Polar residues" evidence="7">
    <location>
        <begin position="162"/>
        <end position="192"/>
    </location>
</feature>
<keyword evidence="5" id="KW-0804">Transcription</keyword>
<dbReference type="GO" id="GO:0005669">
    <property type="term" value="C:transcription factor TFIID complex"/>
    <property type="evidence" value="ECO:0007669"/>
    <property type="project" value="InterPro"/>
</dbReference>